<keyword evidence="2 3" id="KW-0479">Metal-binding</keyword>
<gene>
    <name evidence="4" type="ORF">UT61_C0013G0009</name>
</gene>
<dbReference type="NCBIfam" id="TIGR00486">
    <property type="entry name" value="YbgI_SA1388"/>
    <property type="match status" value="1"/>
</dbReference>
<dbReference type="AlphaFoldDB" id="A0A0G0S5V9"/>
<accession>A0A0G0S5V9</accession>
<feature type="binding site" evidence="3">
    <location>
        <position position="228"/>
    </location>
    <ligand>
        <name>a divalent metal cation</name>
        <dbReference type="ChEBI" id="CHEBI:60240"/>
        <label>1</label>
    </ligand>
</feature>
<evidence type="ECO:0008006" key="6">
    <source>
        <dbReference type="Google" id="ProtNLM"/>
    </source>
</evidence>
<protein>
    <recommendedName>
        <fullName evidence="6">Dinuclear metal center protein, YbgI/SA1388 family</fullName>
    </recommendedName>
</protein>
<evidence type="ECO:0000313" key="4">
    <source>
        <dbReference type="EMBL" id="KKR30095.1"/>
    </source>
</evidence>
<dbReference type="GO" id="GO:0005737">
    <property type="term" value="C:cytoplasm"/>
    <property type="evidence" value="ECO:0007669"/>
    <property type="project" value="TreeGrafter"/>
</dbReference>
<dbReference type="Proteomes" id="UP000034793">
    <property type="component" value="Unassembled WGS sequence"/>
</dbReference>
<feature type="binding site" evidence="3">
    <location>
        <position position="107"/>
    </location>
    <ligand>
        <name>a divalent metal cation</name>
        <dbReference type="ChEBI" id="CHEBI:60240"/>
        <label>1</label>
    </ligand>
</feature>
<feature type="binding site" evidence="3">
    <location>
        <position position="69"/>
    </location>
    <ligand>
        <name>a divalent metal cation</name>
        <dbReference type="ChEBI" id="CHEBI:60240"/>
        <label>1</label>
    </ligand>
</feature>
<evidence type="ECO:0000256" key="1">
    <source>
        <dbReference type="ARBA" id="ARBA00006964"/>
    </source>
</evidence>
<evidence type="ECO:0000256" key="3">
    <source>
        <dbReference type="PIRSR" id="PIRSR602678-1"/>
    </source>
</evidence>
<reference evidence="4 5" key="1">
    <citation type="journal article" date="2015" name="Nature">
        <title>rRNA introns, odd ribosomes, and small enigmatic genomes across a large radiation of phyla.</title>
        <authorList>
            <person name="Brown C.T."/>
            <person name="Hug L.A."/>
            <person name="Thomas B.C."/>
            <person name="Sharon I."/>
            <person name="Castelle C.J."/>
            <person name="Singh A."/>
            <person name="Wilkins M.J."/>
            <person name="Williams K.H."/>
            <person name="Banfield J.F."/>
        </authorList>
    </citation>
    <scope>NUCLEOTIDE SEQUENCE [LARGE SCALE GENOMIC DNA]</scope>
</reference>
<dbReference type="EMBL" id="LBXL01000013">
    <property type="protein sequence ID" value="KKR30095.1"/>
    <property type="molecule type" value="Genomic_DNA"/>
</dbReference>
<feature type="binding site" evidence="3">
    <location>
        <position position="70"/>
    </location>
    <ligand>
        <name>a divalent metal cation</name>
        <dbReference type="ChEBI" id="CHEBI:60240"/>
        <label>1</label>
    </ligand>
</feature>
<dbReference type="SUPFAM" id="SSF102705">
    <property type="entry name" value="NIF3 (NGG1p interacting factor 3)-like"/>
    <property type="match status" value="1"/>
</dbReference>
<comment type="similarity">
    <text evidence="1">Belongs to the GTP cyclohydrolase I type 2/NIF3 family.</text>
</comment>
<dbReference type="Gene3D" id="3.40.1390.30">
    <property type="entry name" value="NIF3 (NGG1p interacting factor 3)-like"/>
    <property type="match status" value="2"/>
</dbReference>
<feature type="binding site" evidence="3">
    <location>
        <position position="224"/>
    </location>
    <ligand>
        <name>a divalent metal cation</name>
        <dbReference type="ChEBI" id="CHEBI:60240"/>
        <label>1</label>
    </ligand>
</feature>
<dbReference type="InterPro" id="IPR036069">
    <property type="entry name" value="DUF34/NIF3_sf"/>
</dbReference>
<dbReference type="PANTHER" id="PTHR13799">
    <property type="entry name" value="NGG1 INTERACTING FACTOR 3"/>
    <property type="match status" value="1"/>
</dbReference>
<proteinExistence type="inferred from homology"/>
<dbReference type="PATRIC" id="fig|1618552.3.peg.498"/>
<dbReference type="InterPro" id="IPR002678">
    <property type="entry name" value="DUF34/NIF3"/>
</dbReference>
<dbReference type="Pfam" id="PF01784">
    <property type="entry name" value="DUF34_NIF3"/>
    <property type="match status" value="1"/>
</dbReference>
<sequence length="258" mass="29060">MVKRDKLIDFINKTIGKDLIEKALQKDERLNGVQFLGGESVEKVAVGVSLNEEFLQEAVKMRSNFCIFHHGLDPETYKSRFPLYSQKRLNLIFKNDITIVAFHYALDAHPEIGNNVTIIKKLGAKVGEPLDGEWGYTAAFDTPQDVHELAHKCRDLFDHEIFVVEGIKKKVKKIGVVSGGAKPYAETLAELEANGVELFISGETSESSPHKMRESGISYFVCGHYATEKFGVQELGKRIESKFKEKVEVKFIEVENPI</sequence>
<dbReference type="PANTHER" id="PTHR13799:SF14">
    <property type="entry name" value="GTP CYCLOHYDROLASE 1 TYPE 2 HOMOLOG"/>
    <property type="match status" value="1"/>
</dbReference>
<name>A0A0G0S5V9_9BACT</name>
<comment type="caution">
    <text evidence="4">The sequence shown here is derived from an EMBL/GenBank/DDBJ whole genome shotgun (WGS) entry which is preliminary data.</text>
</comment>
<dbReference type="GO" id="GO:0046872">
    <property type="term" value="F:metal ion binding"/>
    <property type="evidence" value="ECO:0007669"/>
    <property type="project" value="UniProtKB-KW"/>
</dbReference>
<evidence type="ECO:0000313" key="5">
    <source>
        <dbReference type="Proteomes" id="UP000034793"/>
    </source>
</evidence>
<evidence type="ECO:0000256" key="2">
    <source>
        <dbReference type="ARBA" id="ARBA00022723"/>
    </source>
</evidence>
<organism evidence="4 5">
    <name type="scientific">Candidatus Woesebacteria bacterium GW2011_GWA1_39_8</name>
    <dbReference type="NCBI Taxonomy" id="1618552"/>
    <lineage>
        <taxon>Bacteria</taxon>
        <taxon>Candidatus Woeseibacteriota</taxon>
    </lineage>
</organism>